<evidence type="ECO:0000256" key="1">
    <source>
        <dbReference type="ARBA" id="ARBA00004651"/>
    </source>
</evidence>
<keyword evidence="10" id="KW-1185">Reference proteome</keyword>
<keyword evidence="5" id="KW-0133">Cell shape</keyword>
<dbReference type="GO" id="GO:0008360">
    <property type="term" value="P:regulation of cell shape"/>
    <property type="evidence" value="ECO:0007669"/>
    <property type="project" value="UniProtKB-KW"/>
</dbReference>
<proteinExistence type="inferred from homology"/>
<keyword evidence="7 8" id="KW-0472">Membrane</keyword>
<keyword evidence="6 8" id="KW-1133">Transmembrane helix</keyword>
<keyword evidence="3" id="KW-1003">Cell membrane</keyword>
<keyword evidence="4 8" id="KW-0812">Transmembrane</keyword>
<dbReference type="RefSeq" id="WP_144450125.1">
    <property type="nucleotide sequence ID" value="NZ_VLKZ01000004.1"/>
</dbReference>
<protein>
    <submittedName>
        <fullName evidence="9">Rod shape-determining protein MreD</fullName>
    </submittedName>
</protein>
<dbReference type="NCBIfam" id="TIGR03426">
    <property type="entry name" value="shape_MreD"/>
    <property type="match status" value="1"/>
</dbReference>
<evidence type="ECO:0000256" key="8">
    <source>
        <dbReference type="SAM" id="Phobius"/>
    </source>
</evidence>
<dbReference type="EMBL" id="VLKZ01000004">
    <property type="protein sequence ID" value="TWI57106.1"/>
    <property type="molecule type" value="Genomic_DNA"/>
</dbReference>
<feature type="transmembrane region" description="Helical" evidence="8">
    <location>
        <begin position="100"/>
        <end position="119"/>
    </location>
</feature>
<comment type="subcellular location">
    <subcellularLocation>
        <location evidence="1">Cell membrane</location>
        <topology evidence="1">Multi-pass membrane protein</topology>
    </subcellularLocation>
</comment>
<organism evidence="9 10">
    <name type="scientific">Halalkalibacter nanhaiisediminis</name>
    <dbReference type="NCBI Taxonomy" id="688079"/>
    <lineage>
        <taxon>Bacteria</taxon>
        <taxon>Bacillati</taxon>
        <taxon>Bacillota</taxon>
        <taxon>Bacilli</taxon>
        <taxon>Bacillales</taxon>
        <taxon>Bacillaceae</taxon>
        <taxon>Halalkalibacter</taxon>
    </lineage>
</organism>
<dbReference type="OrthoDB" id="1653857at2"/>
<comment type="caution">
    <text evidence="9">The sequence shown here is derived from an EMBL/GenBank/DDBJ whole genome shotgun (WGS) entry which is preliminary data.</text>
</comment>
<sequence length="174" mass="20311">MSRIYIPAAVFILLVLEGTLFQILISFNHTIEMTLVPRFLVVMIILIGIHFGRQSSIVYGMIFGFFYDVVYTQLLGVYTFGIAFIGYVFVYYHKRIQDSLLIQLLIIVGAITFFEYYQFGLYRLIGITEMAAPLFVLERLVPSIVLNSVFAILIYYPTKKLFDYVKRQENLRER</sequence>
<dbReference type="GO" id="GO:0005886">
    <property type="term" value="C:plasma membrane"/>
    <property type="evidence" value="ECO:0007669"/>
    <property type="project" value="UniProtKB-SubCell"/>
</dbReference>
<evidence type="ECO:0000313" key="9">
    <source>
        <dbReference type="EMBL" id="TWI57106.1"/>
    </source>
</evidence>
<evidence type="ECO:0000256" key="2">
    <source>
        <dbReference type="ARBA" id="ARBA00007776"/>
    </source>
</evidence>
<feature type="transmembrane region" description="Helical" evidence="8">
    <location>
        <begin position="39"/>
        <end position="67"/>
    </location>
</feature>
<gene>
    <name evidence="9" type="ORF">IQ10_01809</name>
</gene>
<evidence type="ECO:0000313" key="10">
    <source>
        <dbReference type="Proteomes" id="UP000315711"/>
    </source>
</evidence>
<comment type="similarity">
    <text evidence="2">Belongs to the MreD family.</text>
</comment>
<evidence type="ECO:0000256" key="3">
    <source>
        <dbReference type="ARBA" id="ARBA00022475"/>
    </source>
</evidence>
<dbReference type="InterPro" id="IPR007227">
    <property type="entry name" value="Cell_shape_determining_MreD"/>
</dbReference>
<evidence type="ECO:0000256" key="6">
    <source>
        <dbReference type="ARBA" id="ARBA00022989"/>
    </source>
</evidence>
<dbReference type="AlphaFoldDB" id="A0A562QM34"/>
<evidence type="ECO:0000256" key="7">
    <source>
        <dbReference type="ARBA" id="ARBA00023136"/>
    </source>
</evidence>
<evidence type="ECO:0000256" key="4">
    <source>
        <dbReference type="ARBA" id="ARBA00022692"/>
    </source>
</evidence>
<accession>A0A562QM34</accession>
<dbReference type="Pfam" id="PF04093">
    <property type="entry name" value="MreD"/>
    <property type="match status" value="1"/>
</dbReference>
<reference evidence="9 10" key="1">
    <citation type="journal article" date="2015" name="Stand. Genomic Sci.">
        <title>Genomic Encyclopedia of Bacterial and Archaeal Type Strains, Phase III: the genomes of soil and plant-associated and newly described type strains.</title>
        <authorList>
            <person name="Whitman W.B."/>
            <person name="Woyke T."/>
            <person name="Klenk H.P."/>
            <person name="Zhou Y."/>
            <person name="Lilburn T.G."/>
            <person name="Beck B.J."/>
            <person name="De Vos P."/>
            <person name="Vandamme P."/>
            <person name="Eisen J.A."/>
            <person name="Garrity G."/>
            <person name="Hugenholtz P."/>
            <person name="Kyrpides N.C."/>
        </authorList>
    </citation>
    <scope>NUCLEOTIDE SEQUENCE [LARGE SCALE GENOMIC DNA]</scope>
    <source>
        <strain evidence="9 10">CGMCC 1.10116</strain>
    </source>
</reference>
<feature type="transmembrane region" description="Helical" evidence="8">
    <location>
        <begin position="139"/>
        <end position="158"/>
    </location>
</feature>
<feature type="transmembrane region" description="Helical" evidence="8">
    <location>
        <begin position="73"/>
        <end position="93"/>
    </location>
</feature>
<dbReference type="Proteomes" id="UP000315711">
    <property type="component" value="Unassembled WGS sequence"/>
</dbReference>
<feature type="transmembrane region" description="Helical" evidence="8">
    <location>
        <begin position="6"/>
        <end position="27"/>
    </location>
</feature>
<name>A0A562QM34_9BACI</name>
<evidence type="ECO:0000256" key="5">
    <source>
        <dbReference type="ARBA" id="ARBA00022960"/>
    </source>
</evidence>